<dbReference type="GO" id="GO:0004518">
    <property type="term" value="F:nuclease activity"/>
    <property type="evidence" value="ECO:0007669"/>
    <property type="project" value="UniProtKB-KW"/>
</dbReference>
<dbReference type="GO" id="GO:0005737">
    <property type="term" value="C:cytoplasm"/>
    <property type="evidence" value="ECO:0007669"/>
    <property type="project" value="TreeGrafter"/>
</dbReference>
<comment type="cofactor">
    <cofactor evidence="1">
        <name>Mn(2+)</name>
        <dbReference type="ChEBI" id="CHEBI:29035"/>
    </cofactor>
</comment>
<evidence type="ECO:0000256" key="4">
    <source>
        <dbReference type="ARBA" id="ARBA00022722"/>
    </source>
</evidence>
<dbReference type="InterPro" id="IPR051547">
    <property type="entry name" value="TDP2-like"/>
</dbReference>
<dbReference type="SUPFAM" id="SSF56219">
    <property type="entry name" value="DNase I-like"/>
    <property type="match status" value="1"/>
</dbReference>
<accession>A0A915BF33</accession>
<protein>
    <submittedName>
        <fullName evidence="14">5'-tyrosyl-DNA phosphodiesterase</fullName>
    </submittedName>
</protein>
<dbReference type="Gene3D" id="3.60.10.10">
    <property type="entry name" value="Endonuclease/exonuclease/phosphatase"/>
    <property type="match status" value="1"/>
</dbReference>
<dbReference type="CDD" id="cd14672">
    <property type="entry name" value="UBA_ceTYDP2_like"/>
    <property type="match status" value="1"/>
</dbReference>
<evidence type="ECO:0000256" key="2">
    <source>
        <dbReference type="ARBA" id="ARBA00001946"/>
    </source>
</evidence>
<dbReference type="Pfam" id="PF22566">
    <property type="entry name" value="UBA_8"/>
    <property type="match status" value="1"/>
</dbReference>
<evidence type="ECO:0000256" key="7">
    <source>
        <dbReference type="ARBA" id="ARBA00022801"/>
    </source>
</evidence>
<dbReference type="InterPro" id="IPR054109">
    <property type="entry name" value="UBA_8"/>
</dbReference>
<evidence type="ECO:0000256" key="5">
    <source>
        <dbReference type="ARBA" id="ARBA00022723"/>
    </source>
</evidence>
<keyword evidence="7" id="KW-0378">Hydrolase</keyword>
<keyword evidence="4" id="KW-0540">Nuclease</keyword>
<dbReference type="PANTHER" id="PTHR15822">
    <property type="entry name" value="TRAF AND TNF RECEPTOR-ASSOCIATED PROTEIN"/>
    <property type="match status" value="1"/>
</dbReference>
<evidence type="ECO:0000259" key="12">
    <source>
        <dbReference type="Pfam" id="PF22566"/>
    </source>
</evidence>
<keyword evidence="6" id="KW-0227">DNA damage</keyword>
<evidence type="ECO:0000313" key="13">
    <source>
        <dbReference type="Proteomes" id="UP000887569"/>
    </source>
</evidence>
<dbReference type="SUPFAM" id="SSF46934">
    <property type="entry name" value="UBA-like"/>
    <property type="match status" value="1"/>
</dbReference>
<dbReference type="GO" id="GO:0003697">
    <property type="term" value="F:single-stranded DNA binding"/>
    <property type="evidence" value="ECO:0007669"/>
    <property type="project" value="TreeGrafter"/>
</dbReference>
<evidence type="ECO:0000256" key="3">
    <source>
        <dbReference type="ARBA" id="ARBA00004123"/>
    </source>
</evidence>
<feature type="region of interest" description="Disordered" evidence="11">
    <location>
        <begin position="56"/>
        <end position="76"/>
    </location>
</feature>
<dbReference type="Proteomes" id="UP000887569">
    <property type="component" value="Unplaced"/>
</dbReference>
<proteinExistence type="predicted"/>
<dbReference type="PANTHER" id="PTHR15822:SF4">
    <property type="entry name" value="TYROSYL-DNA PHOSPHODIESTERASE 2"/>
    <property type="match status" value="1"/>
</dbReference>
<evidence type="ECO:0000313" key="14">
    <source>
        <dbReference type="WBParaSite" id="PgR036_g124_t02"/>
    </source>
</evidence>
<reference evidence="14" key="1">
    <citation type="submission" date="2022-11" db="UniProtKB">
        <authorList>
            <consortium name="WormBaseParasite"/>
        </authorList>
    </citation>
    <scope>IDENTIFICATION</scope>
</reference>
<evidence type="ECO:0000256" key="9">
    <source>
        <dbReference type="ARBA" id="ARBA00023204"/>
    </source>
</evidence>
<keyword evidence="9" id="KW-0234">DNA repair</keyword>
<dbReference type="GO" id="GO:0046872">
    <property type="term" value="F:metal ion binding"/>
    <property type="evidence" value="ECO:0007669"/>
    <property type="project" value="UniProtKB-KW"/>
</dbReference>
<evidence type="ECO:0000256" key="8">
    <source>
        <dbReference type="ARBA" id="ARBA00022842"/>
    </source>
</evidence>
<evidence type="ECO:0000256" key="11">
    <source>
        <dbReference type="SAM" id="MobiDB-lite"/>
    </source>
</evidence>
<comment type="cofactor">
    <cofactor evidence="2">
        <name>Mg(2+)</name>
        <dbReference type="ChEBI" id="CHEBI:18420"/>
    </cofactor>
</comment>
<dbReference type="Gene3D" id="1.10.8.10">
    <property type="entry name" value="DNA helicase RuvA subunit, C-terminal domain"/>
    <property type="match status" value="1"/>
</dbReference>
<feature type="domain" description="UBA-like" evidence="12">
    <location>
        <begin position="9"/>
        <end position="47"/>
    </location>
</feature>
<dbReference type="InterPro" id="IPR009060">
    <property type="entry name" value="UBA-like_sf"/>
</dbReference>
<keyword evidence="5" id="KW-0479">Metal-binding</keyword>
<feature type="compositionally biased region" description="Basic and acidic residues" evidence="11">
    <location>
        <begin position="56"/>
        <end position="66"/>
    </location>
</feature>
<organism evidence="13 14">
    <name type="scientific">Parascaris univalens</name>
    <name type="common">Nematode worm</name>
    <dbReference type="NCBI Taxonomy" id="6257"/>
    <lineage>
        <taxon>Eukaryota</taxon>
        <taxon>Metazoa</taxon>
        <taxon>Ecdysozoa</taxon>
        <taxon>Nematoda</taxon>
        <taxon>Chromadorea</taxon>
        <taxon>Rhabditida</taxon>
        <taxon>Spirurina</taxon>
        <taxon>Ascaridomorpha</taxon>
        <taxon>Ascaridoidea</taxon>
        <taxon>Ascarididae</taxon>
        <taxon>Parascaris</taxon>
    </lineage>
</organism>
<sequence length="322" mass="36182">MADMSDEDCELALKSFAELTGTDEACAHFFLQDVDWQLQPALDRFFECSSQESNSRDVEASSEHNKKPSPKSPPSPLMDAFTVLSWNVDGLDKGNLKTRFTAICYIISKVSAETVFLQELAPELVPELRRNLGGEYSILLSTPSQPYFTGILLKPNVEYISHKCIPYANSGMGRAMELVEAKSGNMDIRLLNTHLESMKESSEIRKSQLQQCFKQLKEWNDGRTLIVFGGDLNIRDDEVGELPDGFLDAWVAAGSNPKCKFTWDTRLNDNKEAGGARCRFDRLFFHGGGVFSSVNFSFEGQSRIRRTLCFPSDHWAIVAKIH</sequence>
<dbReference type="GO" id="GO:0016605">
    <property type="term" value="C:PML body"/>
    <property type="evidence" value="ECO:0007669"/>
    <property type="project" value="TreeGrafter"/>
</dbReference>
<comment type="subcellular location">
    <subcellularLocation>
        <location evidence="3">Nucleus</location>
    </subcellularLocation>
</comment>
<evidence type="ECO:0000256" key="1">
    <source>
        <dbReference type="ARBA" id="ARBA00001936"/>
    </source>
</evidence>
<dbReference type="AlphaFoldDB" id="A0A915BF33"/>
<name>A0A915BF33_PARUN</name>
<keyword evidence="10" id="KW-0539">Nucleus</keyword>
<evidence type="ECO:0000256" key="6">
    <source>
        <dbReference type="ARBA" id="ARBA00022763"/>
    </source>
</evidence>
<dbReference type="CDD" id="cd09080">
    <property type="entry name" value="TDP2"/>
    <property type="match status" value="1"/>
</dbReference>
<dbReference type="GO" id="GO:0006302">
    <property type="term" value="P:double-strand break repair"/>
    <property type="evidence" value="ECO:0007669"/>
    <property type="project" value="TreeGrafter"/>
</dbReference>
<dbReference type="GO" id="GO:0070260">
    <property type="term" value="F:5'-tyrosyl-DNA phosphodiesterase activity"/>
    <property type="evidence" value="ECO:0007669"/>
    <property type="project" value="TreeGrafter"/>
</dbReference>
<keyword evidence="13" id="KW-1185">Reference proteome</keyword>
<keyword evidence="8" id="KW-0460">Magnesium</keyword>
<evidence type="ECO:0000256" key="10">
    <source>
        <dbReference type="ARBA" id="ARBA00023242"/>
    </source>
</evidence>
<dbReference type="WBParaSite" id="PgR036_g124_t02">
    <property type="protein sequence ID" value="PgR036_g124_t02"/>
    <property type="gene ID" value="PgR036_g124"/>
</dbReference>
<dbReference type="InterPro" id="IPR036691">
    <property type="entry name" value="Endo/exonu/phosph_ase_sf"/>
</dbReference>